<dbReference type="InterPro" id="IPR016152">
    <property type="entry name" value="PTrfase/Anion_transptr"/>
</dbReference>
<name>A0ABN1JI21_9CLOT</name>
<dbReference type="Pfam" id="PF00874">
    <property type="entry name" value="PRD"/>
    <property type="match status" value="2"/>
</dbReference>
<dbReference type="InterPro" id="IPR007737">
    <property type="entry name" value="Mga_HTH"/>
</dbReference>
<dbReference type="SUPFAM" id="SSF52794">
    <property type="entry name" value="PTS system IIB component-like"/>
    <property type="match status" value="1"/>
</dbReference>
<dbReference type="InterPro" id="IPR050661">
    <property type="entry name" value="BglG_antiterminators"/>
</dbReference>
<dbReference type="InterPro" id="IPR003501">
    <property type="entry name" value="PTS_EIIB_2/3"/>
</dbReference>
<evidence type="ECO:0000256" key="2">
    <source>
        <dbReference type="ARBA" id="ARBA00022737"/>
    </source>
</evidence>
<dbReference type="Gene3D" id="1.10.10.10">
    <property type="entry name" value="Winged helix-like DNA-binding domain superfamily/Winged helix DNA-binding domain"/>
    <property type="match status" value="1"/>
</dbReference>
<evidence type="ECO:0000256" key="4">
    <source>
        <dbReference type="ARBA" id="ARBA00023159"/>
    </source>
</evidence>
<feature type="domain" description="PTS EIIA type-2" evidence="6">
    <location>
        <begin position="568"/>
        <end position="711"/>
    </location>
</feature>
<dbReference type="PROSITE" id="PS51099">
    <property type="entry name" value="PTS_EIIB_TYPE_2"/>
    <property type="match status" value="1"/>
</dbReference>
<gene>
    <name evidence="9" type="ORF">GCM10008906_19690</name>
</gene>
<dbReference type="InterPro" id="IPR036634">
    <property type="entry name" value="PRD_sf"/>
</dbReference>
<dbReference type="Pfam" id="PF00359">
    <property type="entry name" value="PTS_EIIA_2"/>
    <property type="match status" value="1"/>
</dbReference>
<keyword evidence="5" id="KW-0804">Transcription</keyword>
<evidence type="ECO:0000256" key="3">
    <source>
        <dbReference type="ARBA" id="ARBA00023015"/>
    </source>
</evidence>
<protein>
    <submittedName>
        <fullName evidence="9">BglG family transcription antiterminator</fullName>
    </submittedName>
</protein>
<dbReference type="PROSITE" id="PS51094">
    <property type="entry name" value="PTS_EIIA_TYPE_2"/>
    <property type="match status" value="1"/>
</dbReference>
<dbReference type="PANTHER" id="PTHR30185:SF18">
    <property type="entry name" value="TRANSCRIPTIONAL REGULATOR MTLR"/>
    <property type="match status" value="1"/>
</dbReference>
<dbReference type="Pfam" id="PF02302">
    <property type="entry name" value="PTS_IIB"/>
    <property type="match status" value="1"/>
</dbReference>
<dbReference type="InterPro" id="IPR036095">
    <property type="entry name" value="PTS_EIIB-like_sf"/>
</dbReference>
<dbReference type="InterPro" id="IPR036388">
    <property type="entry name" value="WH-like_DNA-bd_sf"/>
</dbReference>
<dbReference type="Gene3D" id="3.40.930.10">
    <property type="entry name" value="Mannitol-specific EII, Chain A"/>
    <property type="match status" value="1"/>
</dbReference>
<dbReference type="PROSITE" id="PS51372">
    <property type="entry name" value="PRD_2"/>
    <property type="match status" value="2"/>
</dbReference>
<keyword evidence="10" id="KW-1185">Reference proteome</keyword>
<keyword evidence="4" id="KW-0010">Activator</keyword>
<proteinExistence type="predicted"/>
<dbReference type="SUPFAM" id="SSF63520">
    <property type="entry name" value="PTS-regulatory domain, PRD"/>
    <property type="match status" value="2"/>
</dbReference>
<keyword evidence="2" id="KW-0677">Repeat</keyword>
<evidence type="ECO:0000259" key="7">
    <source>
        <dbReference type="PROSITE" id="PS51099"/>
    </source>
</evidence>
<accession>A0ABN1JI21</accession>
<dbReference type="CDD" id="cd05568">
    <property type="entry name" value="PTS_IIB_bgl_like"/>
    <property type="match status" value="1"/>
</dbReference>
<keyword evidence="3" id="KW-0805">Transcription regulation</keyword>
<organism evidence="9 10">
    <name type="scientific">Clostridium oceanicum</name>
    <dbReference type="NCBI Taxonomy" id="1543"/>
    <lineage>
        <taxon>Bacteria</taxon>
        <taxon>Bacillati</taxon>
        <taxon>Bacillota</taxon>
        <taxon>Clostridia</taxon>
        <taxon>Eubacteriales</taxon>
        <taxon>Clostridiaceae</taxon>
        <taxon>Clostridium</taxon>
    </lineage>
</organism>
<dbReference type="RefSeq" id="WP_343761235.1">
    <property type="nucleotide sequence ID" value="NZ_BAAACG010000009.1"/>
</dbReference>
<evidence type="ECO:0000259" key="6">
    <source>
        <dbReference type="PROSITE" id="PS51094"/>
    </source>
</evidence>
<evidence type="ECO:0000259" key="8">
    <source>
        <dbReference type="PROSITE" id="PS51372"/>
    </source>
</evidence>
<dbReference type="Gene3D" id="1.10.1790.10">
    <property type="entry name" value="PRD domain"/>
    <property type="match status" value="2"/>
</dbReference>
<feature type="domain" description="PRD" evidence="8">
    <location>
        <begin position="199"/>
        <end position="304"/>
    </location>
</feature>
<feature type="domain" description="PTS EIIB type-2" evidence="7">
    <location>
        <begin position="425"/>
        <end position="514"/>
    </location>
</feature>
<evidence type="ECO:0000256" key="5">
    <source>
        <dbReference type="ARBA" id="ARBA00023163"/>
    </source>
</evidence>
<evidence type="ECO:0000256" key="1">
    <source>
        <dbReference type="ARBA" id="ARBA00022679"/>
    </source>
</evidence>
<dbReference type="SUPFAM" id="SSF55804">
    <property type="entry name" value="Phoshotransferase/anion transport protein"/>
    <property type="match status" value="1"/>
</dbReference>
<evidence type="ECO:0000313" key="9">
    <source>
        <dbReference type="EMBL" id="GAA0740101.1"/>
    </source>
</evidence>
<dbReference type="PANTHER" id="PTHR30185">
    <property type="entry name" value="CRYPTIC BETA-GLUCOSIDE BGL OPERON ANTITERMINATOR"/>
    <property type="match status" value="1"/>
</dbReference>
<reference evidence="9 10" key="1">
    <citation type="journal article" date="2019" name="Int. J. Syst. Evol. Microbiol.">
        <title>The Global Catalogue of Microorganisms (GCM) 10K type strain sequencing project: providing services to taxonomists for standard genome sequencing and annotation.</title>
        <authorList>
            <consortium name="The Broad Institute Genomics Platform"/>
            <consortium name="The Broad Institute Genome Sequencing Center for Infectious Disease"/>
            <person name="Wu L."/>
            <person name="Ma J."/>
        </authorList>
    </citation>
    <scope>NUCLEOTIDE SEQUENCE [LARGE SCALE GENOMIC DNA]</scope>
    <source>
        <strain evidence="9 10">JCM 1407</strain>
    </source>
</reference>
<keyword evidence="1" id="KW-0808">Transferase</keyword>
<dbReference type="Proteomes" id="UP001501510">
    <property type="component" value="Unassembled WGS sequence"/>
</dbReference>
<evidence type="ECO:0000313" key="10">
    <source>
        <dbReference type="Proteomes" id="UP001501510"/>
    </source>
</evidence>
<sequence length="711" mass="83521">MELNKNCIEILQYLRKKQDFVKIGELAKEYKLTDRAIRYRIDKIESFLVKNGFQYLEKQHLKGVRLVEEPKLQKFLDDFIGNYTPYRYVYSKDERFKFIILKLLEDNNPMNISYFEKKLCISRNTVLKELDKVEKWLNERNIKMLRKPRVGINVQGKEVDKRKAILETMSKSVSTEDIVNYVNRRICQSKINNLQFDILFSDIDIDFIDKIIKNSEIKLERQFSDEAYGSLVTHVALMIKRIQLNKSIYLPELKINYMNCKEEYKVANNIIYEVENHYNIKIPIEEKSYIVLHLLGAKVIKNDTVYQNKDEYKIDDLYVVVNNMTDDFEKIYAVELGKNRGKVVDGLVMHLRPSIYRIKFNLKLVNPFLREIKVKYKELFINTKIIMKHLENYIGKPIDDNEVAYVVLHYGAALKNCEKKKNFKARIVLVCGTGIGTARMVASQIVNEFDVKIVNIVSSREVKKLDSKDYDFIISTVYIANVDEKKYIKISPLFLKNDYKKLKSNLNLKYKRNSNDDEVKFVKKIMNIVDKYSDIKDRNQLEYEIMYAVKNKNYNEGKVEVFQYGLKDLLKWENIKLNVKCRKWKEAIKIGTSILIENNSISNSYEEAIIKSFKDLGPYMVVAPGIVLSHAKPSDGVNNTSMSLITLDKPVKFNHKLNDPVKLIVTLATKDEKSHLKAMRELMELFMNSEDLKEIFNAINKEKVIEIINKY</sequence>
<dbReference type="Gene3D" id="3.40.50.2300">
    <property type="match status" value="1"/>
</dbReference>
<dbReference type="InterPro" id="IPR013011">
    <property type="entry name" value="PTS_EIIB_2"/>
</dbReference>
<dbReference type="InterPro" id="IPR002178">
    <property type="entry name" value="PTS_EIIA_type-2_dom"/>
</dbReference>
<dbReference type="EMBL" id="BAAACG010000009">
    <property type="protein sequence ID" value="GAA0740101.1"/>
    <property type="molecule type" value="Genomic_DNA"/>
</dbReference>
<dbReference type="Pfam" id="PF05043">
    <property type="entry name" value="Mga"/>
    <property type="match status" value="1"/>
</dbReference>
<dbReference type="CDD" id="cd00211">
    <property type="entry name" value="PTS_IIA_fru"/>
    <property type="match status" value="1"/>
</dbReference>
<dbReference type="InterPro" id="IPR011608">
    <property type="entry name" value="PRD"/>
</dbReference>
<feature type="domain" description="PRD" evidence="8">
    <location>
        <begin position="312"/>
        <end position="420"/>
    </location>
</feature>
<comment type="caution">
    <text evidence="9">The sequence shown here is derived from an EMBL/GenBank/DDBJ whole genome shotgun (WGS) entry which is preliminary data.</text>
</comment>